<reference evidence="2" key="1">
    <citation type="submission" date="2023-03" db="EMBL/GenBank/DDBJ databases">
        <title>Massive genome expansion in bonnet fungi (Mycena s.s.) driven by repeated elements and novel gene families across ecological guilds.</title>
        <authorList>
            <consortium name="Lawrence Berkeley National Laboratory"/>
            <person name="Harder C.B."/>
            <person name="Miyauchi S."/>
            <person name="Viragh M."/>
            <person name="Kuo A."/>
            <person name="Thoen E."/>
            <person name="Andreopoulos B."/>
            <person name="Lu D."/>
            <person name="Skrede I."/>
            <person name="Drula E."/>
            <person name="Henrissat B."/>
            <person name="Morin E."/>
            <person name="Kohler A."/>
            <person name="Barry K."/>
            <person name="LaButti K."/>
            <person name="Morin E."/>
            <person name="Salamov A."/>
            <person name="Lipzen A."/>
            <person name="Mereny Z."/>
            <person name="Hegedus B."/>
            <person name="Baldrian P."/>
            <person name="Stursova M."/>
            <person name="Weitz H."/>
            <person name="Taylor A."/>
            <person name="Grigoriev I.V."/>
            <person name="Nagy L.G."/>
            <person name="Martin F."/>
            <person name="Kauserud H."/>
        </authorList>
    </citation>
    <scope>NUCLEOTIDE SEQUENCE</scope>
    <source>
        <strain evidence="2">CBHHK200</strain>
    </source>
</reference>
<evidence type="ECO:0000256" key="1">
    <source>
        <dbReference type="SAM" id="MobiDB-lite"/>
    </source>
</evidence>
<dbReference type="Proteomes" id="UP001218188">
    <property type="component" value="Unassembled WGS sequence"/>
</dbReference>
<comment type="caution">
    <text evidence="2">The sequence shown here is derived from an EMBL/GenBank/DDBJ whole genome shotgun (WGS) entry which is preliminary data.</text>
</comment>
<dbReference type="AlphaFoldDB" id="A0AAD6SYD2"/>
<dbReference type="EMBL" id="JARJCM010000051">
    <property type="protein sequence ID" value="KAJ7035336.1"/>
    <property type="molecule type" value="Genomic_DNA"/>
</dbReference>
<name>A0AAD6SYD2_9AGAR</name>
<proteinExistence type="predicted"/>
<evidence type="ECO:0000313" key="3">
    <source>
        <dbReference type="Proteomes" id="UP001218188"/>
    </source>
</evidence>
<feature type="compositionally biased region" description="Basic residues" evidence="1">
    <location>
        <begin position="128"/>
        <end position="148"/>
    </location>
</feature>
<sequence>MTQATQSLPAWLSYTTVTLPQTTQTSVVFLPLTYYGPSIPLDADWTYGGLSSPATSPATSTALSAATTSGASTSTTATPPSSTTSATPSSASLISSSSSPATPSSTSSSTSSAPLHLFLRDTPGAPRPRPHPPPAHRHHHRLRPRRPRPLPPLSLLRHPLLGAPQA</sequence>
<accession>A0AAD6SYD2</accession>
<gene>
    <name evidence="2" type="ORF">C8F04DRAFT_536454</name>
</gene>
<evidence type="ECO:0000313" key="2">
    <source>
        <dbReference type="EMBL" id="KAJ7035336.1"/>
    </source>
</evidence>
<protein>
    <submittedName>
        <fullName evidence="2">Uncharacterized protein</fullName>
    </submittedName>
</protein>
<feature type="region of interest" description="Disordered" evidence="1">
    <location>
        <begin position="53"/>
        <end position="166"/>
    </location>
</feature>
<feature type="compositionally biased region" description="Low complexity" evidence="1">
    <location>
        <begin position="53"/>
        <end position="115"/>
    </location>
</feature>
<organism evidence="2 3">
    <name type="scientific">Mycena alexandri</name>
    <dbReference type="NCBI Taxonomy" id="1745969"/>
    <lineage>
        <taxon>Eukaryota</taxon>
        <taxon>Fungi</taxon>
        <taxon>Dikarya</taxon>
        <taxon>Basidiomycota</taxon>
        <taxon>Agaricomycotina</taxon>
        <taxon>Agaricomycetes</taxon>
        <taxon>Agaricomycetidae</taxon>
        <taxon>Agaricales</taxon>
        <taxon>Marasmiineae</taxon>
        <taxon>Mycenaceae</taxon>
        <taxon>Mycena</taxon>
    </lineage>
</organism>
<keyword evidence="3" id="KW-1185">Reference proteome</keyword>
<feature type="compositionally biased region" description="Low complexity" evidence="1">
    <location>
        <begin position="153"/>
        <end position="166"/>
    </location>
</feature>